<name>A0A1M5FHQ6_9ALTE</name>
<dbReference type="InterPro" id="IPR013320">
    <property type="entry name" value="ConA-like_dom_sf"/>
</dbReference>
<dbReference type="InterPro" id="IPR006710">
    <property type="entry name" value="Glyco_hydro_43"/>
</dbReference>
<protein>
    <submittedName>
        <fullName evidence="9">Alpha-N-arabinofuranosidase</fullName>
    </submittedName>
</protein>
<dbReference type="InterPro" id="IPR023296">
    <property type="entry name" value="Glyco_hydro_beta-prop_sf"/>
</dbReference>
<evidence type="ECO:0000256" key="3">
    <source>
        <dbReference type="ARBA" id="ARBA00023295"/>
    </source>
</evidence>
<feature type="active site" description="Proton donor" evidence="4">
    <location>
        <position position="206"/>
    </location>
</feature>
<dbReference type="STRING" id="634436.SAMN05216361_0850"/>
<evidence type="ECO:0000256" key="2">
    <source>
        <dbReference type="ARBA" id="ARBA00022801"/>
    </source>
</evidence>
<dbReference type="GO" id="GO:0004553">
    <property type="term" value="F:hydrolase activity, hydrolyzing O-glycosyl compounds"/>
    <property type="evidence" value="ECO:0007669"/>
    <property type="project" value="InterPro"/>
</dbReference>
<dbReference type="RefSeq" id="WP_217653442.1">
    <property type="nucleotide sequence ID" value="NZ_FQWD01000001.1"/>
</dbReference>
<accession>A0A1M5FHQ6</accession>
<evidence type="ECO:0000256" key="6">
    <source>
        <dbReference type="RuleBase" id="RU361187"/>
    </source>
</evidence>
<dbReference type="Pfam" id="PF17851">
    <property type="entry name" value="GH43_C2"/>
    <property type="match status" value="1"/>
</dbReference>
<feature type="active site" description="Proton acceptor" evidence="4">
    <location>
        <position position="58"/>
    </location>
</feature>
<dbReference type="Gene3D" id="2.115.10.20">
    <property type="entry name" value="Glycosyl hydrolase domain, family 43"/>
    <property type="match status" value="1"/>
</dbReference>
<dbReference type="EMBL" id="FQWD01000001">
    <property type="protein sequence ID" value="SHF91107.1"/>
    <property type="molecule type" value="Genomic_DNA"/>
</dbReference>
<gene>
    <name evidence="9" type="ORF">SAMN05216361_0850</name>
</gene>
<dbReference type="InterPro" id="IPR041542">
    <property type="entry name" value="GH43_C2"/>
</dbReference>
<feature type="signal peptide" evidence="7">
    <location>
        <begin position="1"/>
        <end position="27"/>
    </location>
</feature>
<evidence type="ECO:0000256" key="7">
    <source>
        <dbReference type="SAM" id="SignalP"/>
    </source>
</evidence>
<evidence type="ECO:0000256" key="1">
    <source>
        <dbReference type="ARBA" id="ARBA00009865"/>
    </source>
</evidence>
<dbReference type="CDD" id="cd18617">
    <property type="entry name" value="GH43_XynB-like"/>
    <property type="match status" value="1"/>
</dbReference>
<feature type="site" description="Important for catalytic activity, responsible for pKa modulation of the active site Glu and correct orientation of both the proton donor and substrate" evidence="5">
    <location>
        <position position="159"/>
    </location>
</feature>
<dbReference type="PANTHER" id="PTHR42812:SF12">
    <property type="entry name" value="BETA-XYLOSIDASE-RELATED"/>
    <property type="match status" value="1"/>
</dbReference>
<keyword evidence="7" id="KW-0732">Signal</keyword>
<dbReference type="Pfam" id="PF04616">
    <property type="entry name" value="Glyco_hydro_43"/>
    <property type="match status" value="1"/>
</dbReference>
<evidence type="ECO:0000256" key="5">
    <source>
        <dbReference type="PIRSR" id="PIRSR606710-2"/>
    </source>
</evidence>
<evidence type="ECO:0000313" key="10">
    <source>
        <dbReference type="Proteomes" id="UP000184520"/>
    </source>
</evidence>
<dbReference type="AlphaFoldDB" id="A0A1M5FHQ6"/>
<dbReference type="Proteomes" id="UP000184520">
    <property type="component" value="Unassembled WGS sequence"/>
</dbReference>
<evidence type="ECO:0000256" key="4">
    <source>
        <dbReference type="PIRSR" id="PIRSR606710-1"/>
    </source>
</evidence>
<keyword evidence="3 6" id="KW-0326">Glycosidase</keyword>
<evidence type="ECO:0000313" key="9">
    <source>
        <dbReference type="EMBL" id="SHF91107.1"/>
    </source>
</evidence>
<dbReference type="Gene3D" id="2.60.120.200">
    <property type="match status" value="1"/>
</dbReference>
<dbReference type="InterPro" id="IPR051795">
    <property type="entry name" value="Glycosyl_Hydrlase_43"/>
</dbReference>
<feature type="domain" description="Beta-xylosidase C-terminal Concanavalin A-like" evidence="8">
    <location>
        <begin position="347"/>
        <end position="537"/>
    </location>
</feature>
<feature type="chain" id="PRO_5012341314" evidence="7">
    <location>
        <begin position="28"/>
        <end position="541"/>
    </location>
</feature>
<dbReference type="GO" id="GO:0005975">
    <property type="term" value="P:carbohydrate metabolic process"/>
    <property type="evidence" value="ECO:0007669"/>
    <property type="project" value="InterPro"/>
</dbReference>
<keyword evidence="10" id="KW-1185">Reference proteome</keyword>
<sequence>MFTDFIAHATRHLRPVFLLLLAMPAIAAQPASTPFNASIDTSKPVTYTNPVLPGFYSDPSITKAGEYYYLVSSTFEYFPGIPVFRSKDLVNWEQIGHVIDRPEQLPDGVNIFAVTLRYHDGTFYIVTTNVGYGWNFIMTADDPAGPWSDPIWIDIPHIDPDLFFDDDGKVYVINSAFTLYEIDIKTGKVLNETGPVWATEGGRYAEGPHIYKKDGWYYLMAAEGGTEEAHSITIARSHNIAGPYYSNPANPIVTHVNRAGQQNPIQGLGHGDMIQADDGSHWMVFHGYRSVIEGGVHHTLGRETCLSPVSWPEFGWPQVNGNGTITPEMRVPTLPLVPVAPEPVRTTFDKPLGLAWNYIQSPPPAGVSINTNKKALVLTGSAHTLGNPHQKGVSFVGRRLQHTHFKASTELHFEPAASHEKAGLTLLNNGTHFDIMVGTDNGTRYIQATFQFGEINYTSEKRTLAPGPVVLTVEGTGSDFHFGFEQQGKATVLDSVSARYLSSETIGGFTGVYVGPYATGNGKASNSEARYTWFDYKPNTP</sequence>
<comment type="similarity">
    <text evidence="1 6">Belongs to the glycosyl hydrolase 43 family.</text>
</comment>
<dbReference type="PANTHER" id="PTHR42812">
    <property type="entry name" value="BETA-XYLOSIDASE"/>
    <property type="match status" value="1"/>
</dbReference>
<evidence type="ECO:0000259" key="8">
    <source>
        <dbReference type="Pfam" id="PF17851"/>
    </source>
</evidence>
<organism evidence="9 10">
    <name type="scientific">Marisediminitalea aggregata</name>
    <dbReference type="NCBI Taxonomy" id="634436"/>
    <lineage>
        <taxon>Bacteria</taxon>
        <taxon>Pseudomonadati</taxon>
        <taxon>Pseudomonadota</taxon>
        <taxon>Gammaproteobacteria</taxon>
        <taxon>Alteromonadales</taxon>
        <taxon>Alteromonadaceae</taxon>
        <taxon>Marisediminitalea</taxon>
    </lineage>
</organism>
<dbReference type="SUPFAM" id="SSF75005">
    <property type="entry name" value="Arabinanase/levansucrase/invertase"/>
    <property type="match status" value="1"/>
</dbReference>
<keyword evidence="2 6" id="KW-0378">Hydrolase</keyword>
<proteinExistence type="inferred from homology"/>
<reference evidence="10" key="1">
    <citation type="submission" date="2016-11" db="EMBL/GenBank/DDBJ databases">
        <authorList>
            <person name="Varghese N."/>
            <person name="Submissions S."/>
        </authorList>
    </citation>
    <scope>NUCLEOTIDE SEQUENCE [LARGE SCALE GENOMIC DNA]</scope>
    <source>
        <strain evidence="10">CGMCC 1.8995</strain>
    </source>
</reference>
<dbReference type="SUPFAM" id="SSF49899">
    <property type="entry name" value="Concanavalin A-like lectins/glucanases"/>
    <property type="match status" value="1"/>
</dbReference>